<dbReference type="EMBL" id="MAVT02003055">
    <property type="protein sequence ID" value="POS68844.1"/>
    <property type="molecule type" value="Genomic_DNA"/>
</dbReference>
<dbReference type="InterPro" id="IPR050383">
    <property type="entry name" value="GlyoxalaseI/FosfomycinResist"/>
</dbReference>
<feature type="domain" description="VOC" evidence="3">
    <location>
        <begin position="15"/>
        <end position="132"/>
    </location>
</feature>
<evidence type="ECO:0000259" key="3">
    <source>
        <dbReference type="PROSITE" id="PS51819"/>
    </source>
</evidence>
<dbReference type="InParanoid" id="A0A2P5HF09"/>
<comment type="similarity">
    <text evidence="1">Belongs to the glyoxalase I family.</text>
</comment>
<dbReference type="OrthoDB" id="5371818at2759"/>
<keyword evidence="5" id="KW-1185">Reference proteome</keyword>
<dbReference type="GO" id="GO:0051213">
    <property type="term" value="F:dioxygenase activity"/>
    <property type="evidence" value="ECO:0007669"/>
    <property type="project" value="UniProtKB-KW"/>
</dbReference>
<gene>
    <name evidence="4" type="ORF">DHEL01_v212763</name>
</gene>
<proteinExistence type="inferred from homology"/>
<reference evidence="4" key="1">
    <citation type="submission" date="2017-09" db="EMBL/GenBank/DDBJ databases">
        <title>Polyketide synthases of a Diaporthe helianthi virulent isolate.</title>
        <authorList>
            <person name="Baroncelli R."/>
        </authorList>
    </citation>
    <scope>NUCLEOTIDE SEQUENCE [LARGE SCALE GENOMIC DNA]</scope>
    <source>
        <strain evidence="4">7/96</strain>
    </source>
</reference>
<dbReference type="SUPFAM" id="SSF54593">
    <property type="entry name" value="Glyoxalase/Bleomycin resistance protein/Dihydroxybiphenyl dioxygenase"/>
    <property type="match status" value="1"/>
</dbReference>
<dbReference type="PANTHER" id="PTHR21366:SF14">
    <property type="entry name" value="GLYOXALASE DOMAIN-CONTAINING PROTEIN 5"/>
    <property type="match status" value="1"/>
</dbReference>
<evidence type="ECO:0000256" key="2">
    <source>
        <dbReference type="SAM" id="MobiDB-lite"/>
    </source>
</evidence>
<protein>
    <submittedName>
        <fullName evidence="4">Glyoxalase/Bleomycin resistance protein/Dioxygenase</fullName>
    </submittedName>
</protein>
<dbReference type="InterPro" id="IPR029068">
    <property type="entry name" value="Glyas_Bleomycin-R_OHBP_Dase"/>
</dbReference>
<organism evidence="4 5">
    <name type="scientific">Diaporthe helianthi</name>
    <dbReference type="NCBI Taxonomy" id="158607"/>
    <lineage>
        <taxon>Eukaryota</taxon>
        <taxon>Fungi</taxon>
        <taxon>Dikarya</taxon>
        <taxon>Ascomycota</taxon>
        <taxon>Pezizomycotina</taxon>
        <taxon>Sordariomycetes</taxon>
        <taxon>Sordariomycetidae</taxon>
        <taxon>Diaporthales</taxon>
        <taxon>Diaporthaceae</taxon>
        <taxon>Diaporthe</taxon>
    </lineage>
</organism>
<dbReference type="Gene3D" id="3.10.180.10">
    <property type="entry name" value="2,3-Dihydroxybiphenyl 1,2-Dioxygenase, domain 1"/>
    <property type="match status" value="1"/>
</dbReference>
<dbReference type="Pfam" id="PF00903">
    <property type="entry name" value="Glyoxalase"/>
    <property type="match status" value="1"/>
</dbReference>
<evidence type="ECO:0000256" key="1">
    <source>
        <dbReference type="ARBA" id="ARBA00010363"/>
    </source>
</evidence>
<evidence type="ECO:0000313" key="4">
    <source>
        <dbReference type="EMBL" id="POS68844.1"/>
    </source>
</evidence>
<dbReference type="AlphaFoldDB" id="A0A2P5HF09"/>
<dbReference type="Proteomes" id="UP000094444">
    <property type="component" value="Unassembled WGS sequence"/>
</dbReference>
<comment type="caution">
    <text evidence="4">The sequence shown here is derived from an EMBL/GenBank/DDBJ whole genome shotgun (WGS) entry which is preliminary data.</text>
</comment>
<dbReference type="InterPro" id="IPR037523">
    <property type="entry name" value="VOC_core"/>
</dbReference>
<feature type="region of interest" description="Disordered" evidence="2">
    <location>
        <begin position="168"/>
        <end position="210"/>
    </location>
</feature>
<dbReference type="PROSITE" id="PS51819">
    <property type="entry name" value="VOC"/>
    <property type="match status" value="1"/>
</dbReference>
<evidence type="ECO:0000313" key="5">
    <source>
        <dbReference type="Proteomes" id="UP000094444"/>
    </source>
</evidence>
<sequence>MTTNSNPGKVLSPAALVHVVLQTSQFEPMVAFYKAFLGAHATYENEFLAFLTYDEEHHRVAIAHVPSAKPRDPTAAGMAHMAFSFNTLNDLLQAYRQRKARGILPIWAINHGPTTSMYYQDPDGNQIETQVDNFESVEDATAFMNTPEFAENPIGVDFDPEDLIRRVESGEDDASLRKRPRIGPRGIEGVPVPPKPDVRKSYDIIQTRGT</sequence>
<accession>A0A2P5HF09</accession>
<dbReference type="PANTHER" id="PTHR21366">
    <property type="entry name" value="GLYOXALASE FAMILY PROTEIN"/>
    <property type="match status" value="1"/>
</dbReference>
<name>A0A2P5HF09_DIAHE</name>
<dbReference type="InterPro" id="IPR004360">
    <property type="entry name" value="Glyas_Fos-R_dOase_dom"/>
</dbReference>